<dbReference type="OrthoDB" id="151953at2"/>
<protein>
    <submittedName>
        <fullName evidence="2">Methyltransferase type 11</fullName>
    </submittedName>
</protein>
<dbReference type="RefSeq" id="WP_007919280.1">
    <property type="nucleotide sequence ID" value="NZ_ADVG01000004.1"/>
</dbReference>
<dbReference type="EMBL" id="ADVG01000004">
    <property type="protein sequence ID" value="EFH81735.1"/>
    <property type="molecule type" value="Genomic_DNA"/>
</dbReference>
<dbReference type="InterPro" id="IPR029063">
    <property type="entry name" value="SAM-dependent_MTases_sf"/>
</dbReference>
<dbReference type="Pfam" id="PF13649">
    <property type="entry name" value="Methyltransf_25"/>
    <property type="match status" value="1"/>
</dbReference>
<name>D6U5F5_KTERA</name>
<sequence length="383" mass="43398">MSLQQSIHLPSPQGLLFFEEKNEHPAHDKPSHILMPQMREDVGCQAPHAHEGALYPFYTPSDPLVLDGEVLVSPVHPLEWRRRCQQARMLVQHFRTPLPEQGEAFQMKRVLELGTDPHGEWLRQLASLGPPTEIIGVTSQAIYARQATFFAAVQGCRNVSLQVCPLTRPLPFPAESMDLISGRFLHTTLPEYVWPLLLDDCFRLLRPGGVLRLLECVQGASTSAAAGTLCASYWHQVDRLRAAARPSLPGARTMRLSRPELLPARMEKRGFVAVEQQESLLDFSAGTPFHGTLREQADDFFQLVAPLCTRHDRPLAREAYQQVYHEMQLELLEPTFRGYWHLCTIWGYKPSGRVPRTIPTMQVEHPIPRFLRPCSQPCSLLIT</sequence>
<dbReference type="SUPFAM" id="SSF53335">
    <property type="entry name" value="S-adenosyl-L-methionine-dependent methyltransferases"/>
    <property type="match status" value="1"/>
</dbReference>
<evidence type="ECO:0000313" key="2">
    <source>
        <dbReference type="EMBL" id="EFH81735.1"/>
    </source>
</evidence>
<dbReference type="InterPro" id="IPR041698">
    <property type="entry name" value="Methyltransf_25"/>
</dbReference>
<keyword evidence="2" id="KW-0808">Transferase</keyword>
<dbReference type="InParanoid" id="D6U5F5"/>
<dbReference type="GO" id="GO:0008168">
    <property type="term" value="F:methyltransferase activity"/>
    <property type="evidence" value="ECO:0007669"/>
    <property type="project" value="UniProtKB-KW"/>
</dbReference>
<organism evidence="2 3">
    <name type="scientific">Ktedonobacter racemifer DSM 44963</name>
    <dbReference type="NCBI Taxonomy" id="485913"/>
    <lineage>
        <taxon>Bacteria</taxon>
        <taxon>Bacillati</taxon>
        <taxon>Chloroflexota</taxon>
        <taxon>Ktedonobacteria</taxon>
        <taxon>Ktedonobacterales</taxon>
        <taxon>Ktedonobacteraceae</taxon>
        <taxon>Ktedonobacter</taxon>
    </lineage>
</organism>
<dbReference type="CDD" id="cd02440">
    <property type="entry name" value="AdoMet_MTases"/>
    <property type="match status" value="1"/>
</dbReference>
<evidence type="ECO:0000259" key="1">
    <source>
        <dbReference type="Pfam" id="PF13649"/>
    </source>
</evidence>
<keyword evidence="3" id="KW-1185">Reference proteome</keyword>
<feature type="domain" description="Methyltransferase" evidence="1">
    <location>
        <begin position="110"/>
        <end position="209"/>
    </location>
</feature>
<dbReference type="Gene3D" id="3.40.50.150">
    <property type="entry name" value="Vaccinia Virus protein VP39"/>
    <property type="match status" value="1"/>
</dbReference>
<comment type="caution">
    <text evidence="2">The sequence shown here is derived from an EMBL/GenBank/DDBJ whole genome shotgun (WGS) entry which is preliminary data.</text>
</comment>
<evidence type="ECO:0000313" key="3">
    <source>
        <dbReference type="Proteomes" id="UP000004508"/>
    </source>
</evidence>
<dbReference type="GO" id="GO:0032259">
    <property type="term" value="P:methylation"/>
    <property type="evidence" value="ECO:0007669"/>
    <property type="project" value="UniProtKB-KW"/>
</dbReference>
<dbReference type="Proteomes" id="UP000004508">
    <property type="component" value="Unassembled WGS sequence"/>
</dbReference>
<proteinExistence type="predicted"/>
<dbReference type="AlphaFoldDB" id="D6U5F5"/>
<gene>
    <name evidence="2" type="ORF">Krac_2480</name>
</gene>
<accession>D6U5F5</accession>
<keyword evidence="2" id="KW-0489">Methyltransferase</keyword>
<dbReference type="STRING" id="485913.Krac_2480"/>
<reference evidence="2 3" key="1">
    <citation type="journal article" date="2011" name="Stand. Genomic Sci.">
        <title>Non-contiguous finished genome sequence and contextual data of the filamentous soil bacterium Ktedonobacter racemifer type strain (SOSP1-21).</title>
        <authorList>
            <person name="Chang Y.J."/>
            <person name="Land M."/>
            <person name="Hauser L."/>
            <person name="Chertkov O."/>
            <person name="Del Rio T.G."/>
            <person name="Nolan M."/>
            <person name="Copeland A."/>
            <person name="Tice H."/>
            <person name="Cheng J.F."/>
            <person name="Lucas S."/>
            <person name="Han C."/>
            <person name="Goodwin L."/>
            <person name="Pitluck S."/>
            <person name="Ivanova N."/>
            <person name="Ovchinikova G."/>
            <person name="Pati A."/>
            <person name="Chen A."/>
            <person name="Palaniappan K."/>
            <person name="Mavromatis K."/>
            <person name="Liolios K."/>
            <person name="Brettin T."/>
            <person name="Fiebig A."/>
            <person name="Rohde M."/>
            <person name="Abt B."/>
            <person name="Goker M."/>
            <person name="Detter J.C."/>
            <person name="Woyke T."/>
            <person name="Bristow J."/>
            <person name="Eisen J.A."/>
            <person name="Markowitz V."/>
            <person name="Hugenholtz P."/>
            <person name="Kyrpides N.C."/>
            <person name="Klenk H.P."/>
            <person name="Lapidus A."/>
        </authorList>
    </citation>
    <scope>NUCLEOTIDE SEQUENCE [LARGE SCALE GENOMIC DNA]</scope>
    <source>
        <strain evidence="3">DSM 44963</strain>
    </source>
</reference>